<comment type="caution">
    <text evidence="3">The sequence shown here is derived from an EMBL/GenBank/DDBJ whole genome shotgun (WGS) entry which is preliminary data.</text>
</comment>
<organism evidence="3 4">
    <name type="scientific">Pseudonocardia parietis</name>
    <dbReference type="NCBI Taxonomy" id="570936"/>
    <lineage>
        <taxon>Bacteria</taxon>
        <taxon>Bacillati</taxon>
        <taxon>Actinomycetota</taxon>
        <taxon>Actinomycetes</taxon>
        <taxon>Pseudonocardiales</taxon>
        <taxon>Pseudonocardiaceae</taxon>
        <taxon>Pseudonocardia</taxon>
    </lineage>
</organism>
<dbReference type="Pfam" id="PF00296">
    <property type="entry name" value="Bac_luciferase"/>
    <property type="match status" value="1"/>
</dbReference>
<name>A0ABS4VVJ5_9PSEU</name>
<dbReference type="InterPro" id="IPR036661">
    <property type="entry name" value="Luciferase-like_sf"/>
</dbReference>
<protein>
    <submittedName>
        <fullName evidence="3">Luciferase family oxidoreductase group 1</fullName>
    </submittedName>
</protein>
<evidence type="ECO:0000313" key="4">
    <source>
        <dbReference type="Proteomes" id="UP001519295"/>
    </source>
</evidence>
<dbReference type="PANTHER" id="PTHR30137">
    <property type="entry name" value="LUCIFERASE-LIKE MONOOXYGENASE"/>
    <property type="match status" value="1"/>
</dbReference>
<comment type="similarity">
    <text evidence="1">To bacterial alkanal monooxygenase alpha and beta chains.</text>
</comment>
<dbReference type="Gene3D" id="3.20.20.30">
    <property type="entry name" value="Luciferase-like domain"/>
    <property type="match status" value="1"/>
</dbReference>
<gene>
    <name evidence="3" type="ORF">JOF36_003265</name>
</gene>
<accession>A0ABS4VVJ5</accession>
<dbReference type="NCBIfam" id="TIGR03558">
    <property type="entry name" value="oxido_grp_1"/>
    <property type="match status" value="1"/>
</dbReference>
<keyword evidence="4" id="KW-1185">Reference proteome</keyword>
<dbReference type="SUPFAM" id="SSF51679">
    <property type="entry name" value="Bacterial luciferase-like"/>
    <property type="match status" value="1"/>
</dbReference>
<sequence length="368" mass="40176">MTPAQPSGTAPFALSVLDNAHTGVGQTAQEAFAELIALAQLAERRGYRRFWMSEHHGMPGAATSSPQMMLARLTGETERIRLGAGGVMLPNHVPLMIAEQFSMLDTLAPGRIDLGLGRAPGTDAATAAALRRGRDANDEFPQQVLELLGFLADDFPQGHPYTNVHAVPGPWQAGQNRVPLPTTSPETWILGSSPYSAQLAGRLGRPYAFALQFGNADVATAMRLYRESFRPSEVLDEPYSLLSVGVVAHDDPAEARRQARTAAMAMLRMFQRDSYLVLPPEEVDVHRATAQEQQILDAYTQHFLNGTGPEVADALERLHDQAGVDEMMLVVMGHSRRTQARTVELIADHYSLPELRDCSPHSPERIAS</sequence>
<dbReference type="EMBL" id="JAGINU010000001">
    <property type="protein sequence ID" value="MBP2367569.1"/>
    <property type="molecule type" value="Genomic_DNA"/>
</dbReference>
<dbReference type="CDD" id="cd00347">
    <property type="entry name" value="Flavin_utilizing_monoxygenases"/>
    <property type="match status" value="1"/>
</dbReference>
<dbReference type="InterPro" id="IPR019949">
    <property type="entry name" value="CmoO-like"/>
</dbReference>
<evidence type="ECO:0000259" key="2">
    <source>
        <dbReference type="Pfam" id="PF00296"/>
    </source>
</evidence>
<dbReference type="Proteomes" id="UP001519295">
    <property type="component" value="Unassembled WGS sequence"/>
</dbReference>
<evidence type="ECO:0000256" key="1">
    <source>
        <dbReference type="ARBA" id="ARBA00007789"/>
    </source>
</evidence>
<dbReference type="InterPro" id="IPR050766">
    <property type="entry name" value="Bact_Lucif_Oxidored"/>
</dbReference>
<dbReference type="RefSeq" id="WP_210027710.1">
    <property type="nucleotide sequence ID" value="NZ_JAGINU010000001.1"/>
</dbReference>
<feature type="domain" description="Luciferase-like" evidence="2">
    <location>
        <begin position="16"/>
        <end position="320"/>
    </location>
</feature>
<dbReference type="InterPro" id="IPR011251">
    <property type="entry name" value="Luciferase-like_dom"/>
</dbReference>
<proteinExistence type="predicted"/>
<reference evidence="3 4" key="1">
    <citation type="submission" date="2021-03" db="EMBL/GenBank/DDBJ databases">
        <title>Sequencing the genomes of 1000 actinobacteria strains.</title>
        <authorList>
            <person name="Klenk H.-P."/>
        </authorList>
    </citation>
    <scope>NUCLEOTIDE SEQUENCE [LARGE SCALE GENOMIC DNA]</scope>
    <source>
        <strain evidence="3 4">DSM 45256</strain>
    </source>
</reference>
<evidence type="ECO:0000313" key="3">
    <source>
        <dbReference type="EMBL" id="MBP2367569.1"/>
    </source>
</evidence>
<dbReference type="PANTHER" id="PTHR30137:SF6">
    <property type="entry name" value="LUCIFERASE-LIKE MONOOXYGENASE"/>
    <property type="match status" value="1"/>
</dbReference>